<dbReference type="PANTHER" id="PTHR43072:SF8">
    <property type="entry name" value="ACYLTRANSFERASE FABY-RELATED"/>
    <property type="match status" value="1"/>
</dbReference>
<feature type="domain" description="N-acetyltransferase" evidence="1">
    <location>
        <begin position="1"/>
        <end position="78"/>
    </location>
</feature>
<dbReference type="EMBL" id="AUBJ02000001">
    <property type="protein sequence ID" value="MCP2330487.1"/>
    <property type="molecule type" value="Genomic_DNA"/>
</dbReference>
<keyword evidence="3" id="KW-1185">Reference proteome</keyword>
<gene>
    <name evidence="2" type="ORF">G443_000757</name>
</gene>
<proteinExistence type="predicted"/>
<dbReference type="SUPFAM" id="SSF55729">
    <property type="entry name" value="Acyl-CoA N-acyltransferases (Nat)"/>
    <property type="match status" value="1"/>
</dbReference>
<reference evidence="2 3" key="2">
    <citation type="submission" date="2022-06" db="EMBL/GenBank/DDBJ databases">
        <title>Genomic Encyclopedia of Type Strains, Phase I: the one thousand microbial genomes (KMG-I) project.</title>
        <authorList>
            <person name="Kyrpides N."/>
        </authorList>
    </citation>
    <scope>NUCLEOTIDE SEQUENCE [LARGE SCALE GENOMIC DNA]</scope>
    <source>
        <strain evidence="2 3">DSM 43889</strain>
    </source>
</reference>
<dbReference type="PROSITE" id="PS51186">
    <property type="entry name" value="GNAT"/>
    <property type="match status" value="1"/>
</dbReference>
<dbReference type="Gene3D" id="3.40.630.30">
    <property type="match status" value="1"/>
</dbReference>
<dbReference type="Proteomes" id="UP000791080">
    <property type="component" value="Unassembled WGS sequence"/>
</dbReference>
<dbReference type="InterPro" id="IPR000182">
    <property type="entry name" value="GNAT_dom"/>
</dbReference>
<dbReference type="PANTHER" id="PTHR43072">
    <property type="entry name" value="N-ACETYLTRANSFERASE"/>
    <property type="match status" value="1"/>
</dbReference>
<organism evidence="2 3">
    <name type="scientific">Actinoalloteichus caeruleus DSM 43889</name>
    <dbReference type="NCBI Taxonomy" id="1120930"/>
    <lineage>
        <taxon>Bacteria</taxon>
        <taxon>Bacillati</taxon>
        <taxon>Actinomycetota</taxon>
        <taxon>Actinomycetes</taxon>
        <taxon>Pseudonocardiales</taxon>
        <taxon>Pseudonocardiaceae</taxon>
        <taxon>Actinoalloteichus</taxon>
        <taxon>Actinoalloteichus cyanogriseus</taxon>
    </lineage>
</organism>
<dbReference type="Pfam" id="PF00583">
    <property type="entry name" value="Acetyltransf_1"/>
    <property type="match status" value="1"/>
</dbReference>
<name>A0ABT1JDB5_ACTCY</name>
<reference evidence="2 3" key="1">
    <citation type="submission" date="2013-07" db="EMBL/GenBank/DDBJ databases">
        <authorList>
            <consortium name="DOE Joint Genome Institute"/>
            <person name="Reeve W."/>
            <person name="Huntemann M."/>
            <person name="Han J."/>
            <person name="Chen A."/>
            <person name="Kyrpides N."/>
            <person name="Mavromatis K."/>
            <person name="Markowitz V."/>
            <person name="Palaniappan K."/>
            <person name="Ivanova N."/>
            <person name="Schaumberg A."/>
            <person name="Pati A."/>
            <person name="Liolios K."/>
            <person name="Nordberg H.P."/>
            <person name="Cantor M.N."/>
            <person name="Hua S.X."/>
            <person name="Woyke T."/>
        </authorList>
    </citation>
    <scope>NUCLEOTIDE SEQUENCE [LARGE SCALE GENOMIC DNA]</scope>
    <source>
        <strain evidence="2 3">DSM 43889</strain>
    </source>
</reference>
<evidence type="ECO:0000313" key="2">
    <source>
        <dbReference type="EMBL" id="MCP2330487.1"/>
    </source>
</evidence>
<evidence type="ECO:0000259" key="1">
    <source>
        <dbReference type="PROSITE" id="PS51186"/>
    </source>
</evidence>
<protein>
    <submittedName>
        <fullName evidence="2">Acetyltransferase (GNAT) family protein</fullName>
    </submittedName>
</protein>
<evidence type="ECO:0000313" key="3">
    <source>
        <dbReference type="Proteomes" id="UP000791080"/>
    </source>
</evidence>
<dbReference type="InterPro" id="IPR016181">
    <property type="entry name" value="Acyl_CoA_acyltransferase"/>
</dbReference>
<sequence length="96" mass="10073">MRPDRTGLGIGGALLSRLLGECARAGARRMIAVIADSGDASSTELHRRHGFTEVGRLVGVGFKHGRWWDTALWQRPLGVAGWGAGPGVGEVSRPGG</sequence>
<accession>A0ABT1JDB5</accession>
<comment type="caution">
    <text evidence="2">The sequence shown here is derived from an EMBL/GenBank/DDBJ whole genome shotgun (WGS) entry which is preliminary data.</text>
</comment>